<dbReference type="PANTHER" id="PTHR43308:SF5">
    <property type="entry name" value="S-LAYER PROTEIN _ PEPTIDOGLYCAN ENDO-BETA-N-ACETYLGLUCOSAMINIDASE"/>
    <property type="match status" value="1"/>
</dbReference>
<organism evidence="3 4">
    <name type="scientific">Aminipila terrae</name>
    <dbReference type="NCBI Taxonomy" id="2697030"/>
    <lineage>
        <taxon>Bacteria</taxon>
        <taxon>Bacillati</taxon>
        <taxon>Bacillota</taxon>
        <taxon>Clostridia</taxon>
        <taxon>Peptostreptococcales</taxon>
        <taxon>Anaerovoracaceae</taxon>
        <taxon>Aminipila</taxon>
    </lineage>
</organism>
<accession>A0A6P1MFM7</accession>
<feature type="domain" description="SLH" evidence="2">
    <location>
        <begin position="1103"/>
        <end position="1162"/>
    </location>
</feature>
<evidence type="ECO:0000313" key="4">
    <source>
        <dbReference type="Proteomes" id="UP000463883"/>
    </source>
</evidence>
<dbReference type="PROSITE" id="PS51272">
    <property type="entry name" value="SLH"/>
    <property type="match status" value="3"/>
</dbReference>
<proteinExistence type="predicted"/>
<sequence length="1291" mass="141691">MNIIRMNHRRLIAWLLIFLLMAGGLAVLPTISFANNSVVKGLGKFITTPSINVKIKEKPAGTLFQVDGSGKETGLTGFSSECLEYHAYTTSDSDKIFSFQMSSSDWNSKDVGLTIKINDDEGKKISSAMSVSFYLKGKNLTANKEGTIVNFEFTNGHTYKVIVYGVNTNVQDPFIKGLTVDPADYYNLSWNSGEFINRIYLPQNTDKANLCFNTYDGVKLYKETVSEENELSKSPEGKYIYETENFEKANIIASFTNEDLGIRKENKYEFSFIKKDTTVPSDAAMEVVDYKPAVGQFVGMIKTKKVGRLDIKNGEADFLLKPTTRFDKYLSLGGFGGYITFKFKEPILNSETNPYGVDFIVYGNGFAYANSTAPELGNVLVSEDGESWYTLAGSRHYELMTDWNREATLKDGSKINAVLLAKKGENNIEDIAPKAVFGYADYHKCSETKDAETEYTITAKAGNPYSKEHVNNIGDCFDLSWAVDQDGKPVKLNSIQYVRVQSAVDIVNKVLGENSVEVGTLARAVTDNEAVGKTSEASSLTINGKDVLALTPVAAIEENNTKYYEMDLNDQSKATVKVSVKGASGDNISVNNEIYQSEANYTGLLKSDGSRMLRVILQNGRKEPVIYVIKCTGGGDPATNADLSSIVLTPGDQAITAEQAENNIYSFNVANNIENIKLKLNALNPNISMRVSGISGSDVELKSGIISDNISLKEGENCFDITATSTDQKTQNKYIIKVNRQTKESTENLDNLKVSFTLTGDDKHGEKGKHKEQVWIKTTAVEVPKGSTVKYLTDMMLYNAGIDFDDTDGNYISKIKGPGVGWLGEFDNGPNSGWMYRQNGKIADQGYAKRKLKNNDEILWFYTDDYKKETGYEGNWDHENSATKTDDQKASAKETVQVTAKPDRDGKAAAAVSSKDMTEALKKAMEAVKNSSKELIPEVSIVVKADDKADAVVTTLPTSSAKDIVKEKGILSITTPTGDMRFSQEALSALVAEAGGSDIKLAIEKVDASSNPVTTNIPELAGRPVFNLSAVSNDKAITDFKNGKVTFYLPYSLGANEKKENLKIIYVSDKGEQQTVEGASYDEAKKAMKGETNHFSYYAVTYNNVAFSDVTSGKWFYDSVMYLANKGIVKGKTKTTFDPNGSVTRAEFVQILYSKAGAPQVTNSAVFTDVSDNAWYAKAVNWAAEKNISKGFKGKFNPNANISREDMAVMLKNYLENIEKKEITKTALKQEFSDKGKISPYAGGAIEIMQTGGIINGYKGADGKYSFKPSGYATRAEASSMMASLFQKLAK</sequence>
<dbReference type="KEGG" id="amic:Ami3637_02385"/>
<dbReference type="InterPro" id="IPR051465">
    <property type="entry name" value="Cell_Envelope_Struct_Comp"/>
</dbReference>
<dbReference type="Pfam" id="PF00395">
    <property type="entry name" value="SLH"/>
    <property type="match status" value="3"/>
</dbReference>
<protein>
    <submittedName>
        <fullName evidence="3">DUF4430 domain-containing protein</fullName>
    </submittedName>
</protein>
<dbReference type="Pfam" id="PF12733">
    <property type="entry name" value="Cadherin-like"/>
    <property type="match status" value="1"/>
</dbReference>
<dbReference type="PANTHER" id="PTHR43308">
    <property type="entry name" value="OUTER MEMBRANE PROTEIN ALPHA-RELATED"/>
    <property type="match status" value="1"/>
</dbReference>
<dbReference type="EMBL" id="CP047591">
    <property type="protein sequence ID" value="QHI71384.1"/>
    <property type="molecule type" value="Genomic_DNA"/>
</dbReference>
<dbReference type="Pfam" id="PF14478">
    <property type="entry name" value="DUF4430"/>
    <property type="match status" value="1"/>
</dbReference>
<name>A0A6P1MFM7_9FIRM</name>
<evidence type="ECO:0000259" key="2">
    <source>
        <dbReference type="PROSITE" id="PS51272"/>
    </source>
</evidence>
<dbReference type="Proteomes" id="UP000463883">
    <property type="component" value="Chromosome"/>
</dbReference>
<feature type="domain" description="SLH" evidence="2">
    <location>
        <begin position="1229"/>
        <end position="1291"/>
    </location>
</feature>
<dbReference type="RefSeq" id="WP_162361159.1">
    <property type="nucleotide sequence ID" value="NZ_CP047591.1"/>
</dbReference>
<reference evidence="3 4" key="1">
    <citation type="submission" date="2020-01" db="EMBL/GenBank/DDBJ databases">
        <title>Genomic analysis of Aminipila sp. CBA3637.</title>
        <authorList>
            <person name="Kim Y.B."/>
            <person name="Roh S.W."/>
        </authorList>
    </citation>
    <scope>NUCLEOTIDE SEQUENCE [LARGE SCALE GENOMIC DNA]</scope>
    <source>
        <strain evidence="3 4">CBA3637</strain>
    </source>
</reference>
<evidence type="ECO:0000256" key="1">
    <source>
        <dbReference type="ARBA" id="ARBA00022737"/>
    </source>
</evidence>
<keyword evidence="4" id="KW-1185">Reference proteome</keyword>
<feature type="domain" description="SLH" evidence="2">
    <location>
        <begin position="1163"/>
        <end position="1225"/>
    </location>
</feature>
<evidence type="ECO:0000313" key="3">
    <source>
        <dbReference type="EMBL" id="QHI71384.1"/>
    </source>
</evidence>
<dbReference type="InterPro" id="IPR025883">
    <property type="entry name" value="Cadherin-like_domain"/>
</dbReference>
<dbReference type="InterPro" id="IPR001119">
    <property type="entry name" value="SLH_dom"/>
</dbReference>
<keyword evidence="1" id="KW-0677">Repeat</keyword>
<gene>
    <name evidence="3" type="ORF">Ami3637_02385</name>
</gene>
<dbReference type="InterPro" id="IPR027954">
    <property type="entry name" value="Transcobalamin-like_C"/>
</dbReference>